<evidence type="ECO:0000256" key="1">
    <source>
        <dbReference type="SAM" id="Phobius"/>
    </source>
</evidence>
<dbReference type="GO" id="GO:0016020">
    <property type="term" value="C:membrane"/>
    <property type="evidence" value="ECO:0007669"/>
    <property type="project" value="TreeGrafter"/>
</dbReference>
<keyword evidence="1" id="KW-1133">Transmembrane helix</keyword>
<dbReference type="PANTHER" id="PTHR19353:SF19">
    <property type="entry name" value="DELTA(5) FATTY ACID DESATURASE C-RELATED"/>
    <property type="match status" value="1"/>
</dbReference>
<evidence type="ECO:0000259" key="2">
    <source>
        <dbReference type="Pfam" id="PF00487"/>
    </source>
</evidence>
<dbReference type="EMBL" id="UINC01001253">
    <property type="protein sequence ID" value="SUZ75649.1"/>
    <property type="molecule type" value="Genomic_DNA"/>
</dbReference>
<dbReference type="Pfam" id="PF00487">
    <property type="entry name" value="FA_desaturase"/>
    <property type="match status" value="1"/>
</dbReference>
<keyword evidence="1" id="KW-0472">Membrane</keyword>
<gene>
    <name evidence="3" type="ORF">METZ01_LOCUS28503</name>
</gene>
<dbReference type="GO" id="GO:0008610">
    <property type="term" value="P:lipid biosynthetic process"/>
    <property type="evidence" value="ECO:0007669"/>
    <property type="project" value="UniProtKB-ARBA"/>
</dbReference>
<dbReference type="InterPro" id="IPR005804">
    <property type="entry name" value="FA_desaturase_dom"/>
</dbReference>
<feature type="transmembrane region" description="Helical" evidence="1">
    <location>
        <begin position="226"/>
        <end position="247"/>
    </location>
</feature>
<feature type="transmembrane region" description="Helical" evidence="1">
    <location>
        <begin position="160"/>
        <end position="177"/>
    </location>
</feature>
<accession>A0A381QB89</accession>
<name>A0A381QB89_9ZZZZ</name>
<sequence>MVTGGATRYTLGQLSAETARFDTPLAGTCPTPRSRALLETDTISSENLIGSPAGTVVTDDAEIDSAEPITKRDRDRDYLELKRRVTQAGLLECQYLYYAWKIPSVVAMVAVSIAILVIFSSTLWIQMLNAVFLALTFTNLGFLGHDSGHRQMFKKARQNDWVLLGVGFLTGMTPSWWQDKHNTHHRAPNVIDVDGDIEVSLFAFSEEQALTMRGIGRLTVRHQAFLFYPLLTLTALSLLFGGIAYQIRKERMRYPVMEPVLVVAGLAAYLAVIFFFLGPWYGAAFIAVHRALGGVYMGSVFAPNHKGMPMLDEDTEMDFLHQQVLTARNVQGSPLADFWYGGLNYQIEHHLFPNMPRNNLKKSQVIVRAFCEEKGIAYHHTGVWQSHKEILGFLHDVSRPVRQKSKQISA</sequence>
<evidence type="ECO:0000313" key="3">
    <source>
        <dbReference type="EMBL" id="SUZ75649.1"/>
    </source>
</evidence>
<dbReference type="AlphaFoldDB" id="A0A381QB89"/>
<keyword evidence="1" id="KW-0812">Transmembrane</keyword>
<dbReference type="InterPro" id="IPR012171">
    <property type="entry name" value="Fatty_acid_desaturase"/>
</dbReference>
<feature type="transmembrane region" description="Helical" evidence="1">
    <location>
        <begin position="105"/>
        <end position="125"/>
    </location>
</feature>
<dbReference type="CDD" id="cd03506">
    <property type="entry name" value="Delta6-FADS-like"/>
    <property type="match status" value="1"/>
</dbReference>
<reference evidence="3" key="1">
    <citation type="submission" date="2018-05" db="EMBL/GenBank/DDBJ databases">
        <authorList>
            <person name="Lanie J.A."/>
            <person name="Ng W.-L."/>
            <person name="Kazmierczak K.M."/>
            <person name="Andrzejewski T.M."/>
            <person name="Davidsen T.M."/>
            <person name="Wayne K.J."/>
            <person name="Tettelin H."/>
            <person name="Glass J.I."/>
            <person name="Rusch D."/>
            <person name="Podicherti R."/>
            <person name="Tsui H.-C.T."/>
            <person name="Winkler M.E."/>
        </authorList>
    </citation>
    <scope>NUCLEOTIDE SEQUENCE</scope>
</reference>
<feature type="transmembrane region" description="Helical" evidence="1">
    <location>
        <begin position="131"/>
        <end position="148"/>
    </location>
</feature>
<feature type="transmembrane region" description="Helical" evidence="1">
    <location>
        <begin position="259"/>
        <end position="277"/>
    </location>
</feature>
<dbReference type="GO" id="GO:0016717">
    <property type="term" value="F:oxidoreductase activity, acting on paired donors, with oxidation of a pair of donors resulting in the reduction of molecular oxygen to two molecules of water"/>
    <property type="evidence" value="ECO:0007669"/>
    <property type="project" value="TreeGrafter"/>
</dbReference>
<dbReference type="PIRSF" id="PIRSF015921">
    <property type="entry name" value="FA_sphinglp_des"/>
    <property type="match status" value="1"/>
</dbReference>
<dbReference type="PANTHER" id="PTHR19353">
    <property type="entry name" value="FATTY ACID DESATURASE 2"/>
    <property type="match status" value="1"/>
</dbReference>
<organism evidence="3">
    <name type="scientific">marine metagenome</name>
    <dbReference type="NCBI Taxonomy" id="408172"/>
    <lineage>
        <taxon>unclassified sequences</taxon>
        <taxon>metagenomes</taxon>
        <taxon>ecological metagenomes</taxon>
    </lineage>
</organism>
<protein>
    <recommendedName>
        <fullName evidence="2">Fatty acid desaturase domain-containing protein</fullName>
    </recommendedName>
</protein>
<proteinExistence type="predicted"/>
<feature type="domain" description="Fatty acid desaturase" evidence="2">
    <location>
        <begin position="124"/>
        <end position="381"/>
    </location>
</feature>